<dbReference type="FunFam" id="2.160.10.10:FF:000014">
    <property type="entry name" value="dynactin subunit 5"/>
    <property type="match status" value="1"/>
</dbReference>
<dbReference type="Pfam" id="PF21711">
    <property type="entry name" value="DCTN5"/>
    <property type="match status" value="1"/>
</dbReference>
<dbReference type="InterPro" id="IPR047125">
    <property type="entry name" value="DCTN5"/>
</dbReference>
<comment type="subcellular location">
    <subcellularLocation>
        <location evidence="1">Cytoplasm</location>
        <location evidence="1">Cytoskeleton</location>
    </subcellularLocation>
</comment>
<name>A0A8C5II45_JUNHY</name>
<dbReference type="InterPro" id="IPR011004">
    <property type="entry name" value="Trimer_LpxA-like_sf"/>
</dbReference>
<dbReference type="Proteomes" id="UP000694408">
    <property type="component" value="Unplaced"/>
</dbReference>
<comment type="similarity">
    <text evidence="5">Belongs to the dynactin subunits 5/6 family. Dynactin subunit 5 subfamily.</text>
</comment>
<keyword evidence="9" id="KW-1185">Reference proteome</keyword>
<feature type="compositionally biased region" description="Polar residues" evidence="7">
    <location>
        <begin position="273"/>
        <end position="282"/>
    </location>
</feature>
<dbReference type="Ensembl" id="ENSJHYT00000003172.1">
    <property type="protein sequence ID" value="ENSJHYP00000002559.1"/>
    <property type="gene ID" value="ENSJHYG00000002146.1"/>
</dbReference>
<proteinExistence type="inferred from homology"/>
<dbReference type="AlphaFoldDB" id="A0A8C5II45"/>
<accession>A0A8C5II45</accession>
<feature type="compositionally biased region" description="Low complexity" evidence="7">
    <location>
        <begin position="51"/>
        <end position="65"/>
    </location>
</feature>
<evidence type="ECO:0000256" key="5">
    <source>
        <dbReference type="ARBA" id="ARBA00034706"/>
    </source>
</evidence>
<feature type="region of interest" description="Disordered" evidence="7">
    <location>
        <begin position="93"/>
        <end position="282"/>
    </location>
</feature>
<dbReference type="GO" id="GO:0005869">
    <property type="term" value="C:dynactin complex"/>
    <property type="evidence" value="ECO:0007669"/>
    <property type="project" value="TreeGrafter"/>
</dbReference>
<feature type="compositionally biased region" description="Low complexity" evidence="7">
    <location>
        <begin position="167"/>
        <end position="176"/>
    </location>
</feature>
<sequence>MGALRGNSGRRLPGCSHSPVLRAPTGGRHPVLPGSHRGQAPRSPRLPPRSPRLLPEALRSPRLSLEAPRSPRLSAVGLRSRRPWLLARSARRARCGHTRRAGLGSAAGAPVPPGPARPGPLRSPAAGRRSRCTPASAAPVSPAAARHTLQDGPGTVPVPVPPPRPAPHLLLVGAAQGRRRRRGLHGNRGAAEVARRARGGDAAEAARAGRGGHGAQRDALQQVRVHRDGAGPRGAGLGARGTSGSGCAGLGGPRGSARSAGARNTGRDRPFSPQASGNKVSRQSVLCGSQNIVLNGKTIVMNDCIIRGDLANVRVGRHCVVKSRSVIRPPFKKFSKGVAFFPLHIGDHVFIEEDCVVNAAQIGSYVHIGKNCVIGRRCVLKDCCKILDNTVLPPETVVPPFTVFSGCPGLFSGELPECTQELMIDVTKSYYQKFLPLTQVASGRA</sequence>
<comment type="function">
    <text evidence="4">Part of the dynactin complex that activates the molecular motor dynein for ultra-processive transport along microtubules.</text>
</comment>
<evidence type="ECO:0000256" key="1">
    <source>
        <dbReference type="ARBA" id="ARBA00004245"/>
    </source>
</evidence>
<dbReference type="OMA" id="HTPRVES"/>
<dbReference type="SUPFAM" id="SSF51161">
    <property type="entry name" value="Trimeric LpxA-like enzymes"/>
    <property type="match status" value="1"/>
</dbReference>
<evidence type="ECO:0000313" key="9">
    <source>
        <dbReference type="Proteomes" id="UP000694408"/>
    </source>
</evidence>
<evidence type="ECO:0000313" key="8">
    <source>
        <dbReference type="Ensembl" id="ENSJHYP00000002559.1"/>
    </source>
</evidence>
<feature type="compositionally biased region" description="Pro residues" evidence="7">
    <location>
        <begin position="156"/>
        <end position="166"/>
    </location>
</feature>
<evidence type="ECO:0000256" key="2">
    <source>
        <dbReference type="ARBA" id="ARBA00022490"/>
    </source>
</evidence>
<dbReference type="CDD" id="cd03359">
    <property type="entry name" value="LbH_Dynactin_5"/>
    <property type="match status" value="1"/>
</dbReference>
<dbReference type="PANTHER" id="PTHR46126">
    <property type="entry name" value="DYNACTIN SUBUNIT 5"/>
    <property type="match status" value="1"/>
</dbReference>
<evidence type="ECO:0000256" key="4">
    <source>
        <dbReference type="ARBA" id="ARBA00034687"/>
    </source>
</evidence>
<protein>
    <recommendedName>
        <fullName evidence="6">Dynactin subunit 5</fullName>
    </recommendedName>
</protein>
<reference evidence="8" key="1">
    <citation type="submission" date="2025-08" db="UniProtKB">
        <authorList>
            <consortium name="Ensembl"/>
        </authorList>
    </citation>
    <scope>IDENTIFICATION</scope>
</reference>
<dbReference type="PANTHER" id="PTHR46126:SF1">
    <property type="entry name" value="DYNACTIN SUBUNIT 5"/>
    <property type="match status" value="1"/>
</dbReference>
<reference evidence="8" key="2">
    <citation type="submission" date="2025-09" db="UniProtKB">
        <authorList>
            <consortium name="Ensembl"/>
        </authorList>
    </citation>
    <scope>IDENTIFICATION</scope>
</reference>
<evidence type="ECO:0000256" key="7">
    <source>
        <dbReference type="SAM" id="MobiDB-lite"/>
    </source>
</evidence>
<feature type="compositionally biased region" description="Low complexity" evidence="7">
    <location>
        <begin position="255"/>
        <end position="264"/>
    </location>
</feature>
<evidence type="ECO:0000256" key="3">
    <source>
        <dbReference type="ARBA" id="ARBA00023212"/>
    </source>
</evidence>
<feature type="compositionally biased region" description="Low complexity" evidence="7">
    <location>
        <begin position="134"/>
        <end position="145"/>
    </location>
</feature>
<organism evidence="8 9">
    <name type="scientific">Junco hyemalis</name>
    <name type="common">Dark-eyed junco</name>
    <dbReference type="NCBI Taxonomy" id="40217"/>
    <lineage>
        <taxon>Eukaryota</taxon>
        <taxon>Metazoa</taxon>
        <taxon>Chordata</taxon>
        <taxon>Craniata</taxon>
        <taxon>Vertebrata</taxon>
        <taxon>Euteleostomi</taxon>
        <taxon>Archelosauria</taxon>
        <taxon>Archosauria</taxon>
        <taxon>Dinosauria</taxon>
        <taxon>Saurischia</taxon>
        <taxon>Theropoda</taxon>
        <taxon>Coelurosauria</taxon>
        <taxon>Aves</taxon>
        <taxon>Neognathae</taxon>
        <taxon>Neoaves</taxon>
        <taxon>Telluraves</taxon>
        <taxon>Australaves</taxon>
        <taxon>Passeriformes</taxon>
        <taxon>Passerellidae</taxon>
        <taxon>Junco</taxon>
    </lineage>
</organism>
<keyword evidence="2" id="KW-0963">Cytoplasm</keyword>
<keyword evidence="3" id="KW-0206">Cytoskeleton</keyword>
<feature type="compositionally biased region" description="Gly residues" evidence="7">
    <location>
        <begin position="231"/>
        <end position="254"/>
    </location>
</feature>
<evidence type="ECO:0000256" key="6">
    <source>
        <dbReference type="ARBA" id="ARBA00034865"/>
    </source>
</evidence>
<dbReference type="Gene3D" id="2.160.10.10">
    <property type="entry name" value="Hexapeptide repeat proteins"/>
    <property type="match status" value="1"/>
</dbReference>
<feature type="region of interest" description="Disordered" evidence="7">
    <location>
        <begin position="1"/>
        <end position="68"/>
    </location>
</feature>